<dbReference type="InterPro" id="IPR028624">
    <property type="entry name" value="Tscrpt_elong_fac_GreA/B"/>
</dbReference>
<keyword evidence="4" id="KW-0238">DNA-binding</keyword>
<evidence type="ECO:0000256" key="3">
    <source>
        <dbReference type="ARBA" id="ARBA00023015"/>
    </source>
</evidence>
<dbReference type="Gene3D" id="1.10.287.180">
    <property type="entry name" value="Transcription elongation factor, GreA/GreB, N-terminal domain"/>
    <property type="match status" value="1"/>
</dbReference>
<evidence type="ECO:0000259" key="9">
    <source>
        <dbReference type="Pfam" id="PF03449"/>
    </source>
</evidence>
<comment type="similarity">
    <text evidence="1">Belongs to the GreA/GreB family.</text>
</comment>
<dbReference type="Pfam" id="PF03449">
    <property type="entry name" value="GreA_GreB_N"/>
    <property type="match status" value="1"/>
</dbReference>
<evidence type="ECO:0000313" key="10">
    <source>
        <dbReference type="EMBL" id="GAG74112.1"/>
    </source>
</evidence>
<evidence type="ECO:0000259" key="8">
    <source>
        <dbReference type="Pfam" id="PF01272"/>
    </source>
</evidence>
<comment type="function">
    <text evidence="6">Necessary for efficient RNA polymerase transcription elongation past template-encoded arresting sites. The arresting sites in DNA have the property of trapping a certain fraction of elongating RNA polymerases that pass through, resulting in locked ternary complexes. Cleavage of the nascent transcript by cleavage factors such as GreA or GreB allows the resumption of elongation from the new 3'terminus. GreA releases sequences of 2 to 3 nucleotides.</text>
</comment>
<dbReference type="PROSITE" id="PS00830">
    <property type="entry name" value="GREAB_2"/>
    <property type="match status" value="1"/>
</dbReference>
<evidence type="ECO:0000256" key="6">
    <source>
        <dbReference type="ARBA" id="ARBA00024916"/>
    </source>
</evidence>
<dbReference type="SUPFAM" id="SSF54534">
    <property type="entry name" value="FKBP-like"/>
    <property type="match status" value="1"/>
</dbReference>
<dbReference type="AlphaFoldDB" id="X1AY59"/>
<keyword evidence="3" id="KW-0805">Transcription regulation</keyword>
<dbReference type="NCBIfam" id="TIGR01462">
    <property type="entry name" value="greA"/>
    <property type="match status" value="1"/>
</dbReference>
<dbReference type="InterPro" id="IPR023459">
    <property type="entry name" value="Tscrpt_elong_fac_GreA/B_fam"/>
</dbReference>
<dbReference type="InterPro" id="IPR036805">
    <property type="entry name" value="Tscrpt_elong_fac_GreA/B_N_sf"/>
</dbReference>
<comment type="caution">
    <text evidence="10">The sequence shown here is derived from an EMBL/GenBank/DDBJ whole genome shotgun (WGS) entry which is preliminary data.</text>
</comment>
<dbReference type="InterPro" id="IPR022691">
    <property type="entry name" value="Tscrpt_elong_fac_GreA/B_N"/>
</dbReference>
<dbReference type="PANTHER" id="PTHR30437">
    <property type="entry name" value="TRANSCRIPTION ELONGATION FACTOR GREA"/>
    <property type="match status" value="1"/>
</dbReference>
<evidence type="ECO:0000256" key="1">
    <source>
        <dbReference type="ARBA" id="ARBA00008213"/>
    </source>
</evidence>
<dbReference type="PANTHER" id="PTHR30437:SF4">
    <property type="entry name" value="TRANSCRIPTION ELONGATION FACTOR GREA"/>
    <property type="match status" value="1"/>
</dbReference>
<dbReference type="GO" id="GO:0032784">
    <property type="term" value="P:regulation of DNA-templated transcription elongation"/>
    <property type="evidence" value="ECO:0007669"/>
    <property type="project" value="InterPro"/>
</dbReference>
<keyword evidence="5" id="KW-0804">Transcription</keyword>
<sequence length="168" mass="19123">MVREKILLTPEGYKRMKKELEELIKFRRREVTQRLKEALEFGHFEENTEYEDARNEQALIEGRIAELDRILSSAEVIKKAKDNAIVRLGTKVVIENKNSGEMITGLIVSTVEADPVKNRISNKSPVGSAIIGKKVGEEVDVKTPQGEQRYKILEISNHTSTTEPFEEI</sequence>
<reference evidence="10" key="1">
    <citation type="journal article" date="2014" name="Front. Microbiol.">
        <title>High frequency of phylogenetically diverse reductive dehalogenase-homologous genes in deep subseafloor sedimentary metagenomes.</title>
        <authorList>
            <person name="Kawai M."/>
            <person name="Futagami T."/>
            <person name="Toyoda A."/>
            <person name="Takaki Y."/>
            <person name="Nishi S."/>
            <person name="Hori S."/>
            <person name="Arai W."/>
            <person name="Tsubouchi T."/>
            <person name="Morono Y."/>
            <person name="Uchiyama I."/>
            <person name="Ito T."/>
            <person name="Fujiyama A."/>
            <person name="Inagaki F."/>
            <person name="Takami H."/>
        </authorList>
    </citation>
    <scope>NUCLEOTIDE SEQUENCE</scope>
    <source>
        <strain evidence="10">Expedition CK06-06</strain>
    </source>
</reference>
<dbReference type="Pfam" id="PF01272">
    <property type="entry name" value="GreA_GreB"/>
    <property type="match status" value="1"/>
</dbReference>
<dbReference type="GO" id="GO:0070063">
    <property type="term" value="F:RNA polymerase binding"/>
    <property type="evidence" value="ECO:0007669"/>
    <property type="project" value="InterPro"/>
</dbReference>
<dbReference type="PIRSF" id="PIRSF006092">
    <property type="entry name" value="GreA_GreB"/>
    <property type="match status" value="1"/>
</dbReference>
<name>X1AY59_9ZZZZ</name>
<dbReference type="GO" id="GO:0006354">
    <property type="term" value="P:DNA-templated transcription elongation"/>
    <property type="evidence" value="ECO:0007669"/>
    <property type="project" value="TreeGrafter"/>
</dbReference>
<proteinExistence type="inferred from homology"/>
<dbReference type="InterPro" id="IPR006359">
    <property type="entry name" value="Tscrpt_elong_fac_GreA"/>
</dbReference>
<evidence type="ECO:0000256" key="2">
    <source>
        <dbReference type="ARBA" id="ARBA00013729"/>
    </source>
</evidence>
<dbReference type="FunFam" id="1.10.287.180:FF:000001">
    <property type="entry name" value="Transcription elongation factor GreA"/>
    <property type="match status" value="1"/>
</dbReference>
<dbReference type="SUPFAM" id="SSF46557">
    <property type="entry name" value="GreA transcript cleavage protein, N-terminal domain"/>
    <property type="match status" value="1"/>
</dbReference>
<organism evidence="10">
    <name type="scientific">marine sediment metagenome</name>
    <dbReference type="NCBI Taxonomy" id="412755"/>
    <lineage>
        <taxon>unclassified sequences</taxon>
        <taxon>metagenomes</taxon>
        <taxon>ecological metagenomes</taxon>
    </lineage>
</organism>
<dbReference type="GO" id="GO:0003677">
    <property type="term" value="F:DNA binding"/>
    <property type="evidence" value="ECO:0007669"/>
    <property type="project" value="UniProtKB-KW"/>
</dbReference>
<dbReference type="InterPro" id="IPR001437">
    <property type="entry name" value="Tscrpt_elong_fac_GreA/B_C"/>
</dbReference>
<accession>X1AY59</accession>
<feature type="domain" description="Transcription elongation factor GreA/GreB N-terminal" evidence="9">
    <location>
        <begin position="6"/>
        <end position="76"/>
    </location>
</feature>
<dbReference type="NCBIfam" id="NF001263">
    <property type="entry name" value="PRK00226.1-4"/>
    <property type="match status" value="1"/>
</dbReference>
<dbReference type="HAMAP" id="MF_00105">
    <property type="entry name" value="GreA_GreB"/>
    <property type="match status" value="1"/>
</dbReference>
<gene>
    <name evidence="10" type="ORF">S01H4_02862</name>
</gene>
<protein>
    <recommendedName>
        <fullName evidence="2">Transcription elongation factor GreA</fullName>
    </recommendedName>
    <alternativeName>
        <fullName evidence="7">Transcript cleavage factor GreA</fullName>
    </alternativeName>
</protein>
<dbReference type="Gene3D" id="3.10.50.30">
    <property type="entry name" value="Transcription elongation factor, GreA/GreB, C-terminal domain"/>
    <property type="match status" value="1"/>
</dbReference>
<dbReference type="InterPro" id="IPR036953">
    <property type="entry name" value="GreA/GreB_C_sf"/>
</dbReference>
<dbReference type="EMBL" id="BART01000660">
    <property type="protein sequence ID" value="GAG74112.1"/>
    <property type="molecule type" value="Genomic_DNA"/>
</dbReference>
<dbReference type="InterPro" id="IPR018151">
    <property type="entry name" value="TF_GreA/GreB_CS"/>
</dbReference>
<evidence type="ECO:0000256" key="4">
    <source>
        <dbReference type="ARBA" id="ARBA00023125"/>
    </source>
</evidence>
<feature type="domain" description="Transcription elongation factor GreA/GreB C-terminal" evidence="8">
    <location>
        <begin position="84"/>
        <end position="156"/>
    </location>
</feature>
<evidence type="ECO:0000256" key="5">
    <source>
        <dbReference type="ARBA" id="ARBA00023163"/>
    </source>
</evidence>
<evidence type="ECO:0000256" key="7">
    <source>
        <dbReference type="ARBA" id="ARBA00030776"/>
    </source>
</evidence>